<evidence type="ECO:0000256" key="7">
    <source>
        <dbReference type="ARBA" id="ARBA00022795"/>
    </source>
</evidence>
<dbReference type="Proteomes" id="UP000012040">
    <property type="component" value="Chromosome"/>
</dbReference>
<comment type="similarity">
    <text evidence="2">Belongs to the FliJ family.</text>
</comment>
<dbReference type="GO" id="GO:0009288">
    <property type="term" value="C:bacterial-type flagellum"/>
    <property type="evidence" value="ECO:0007669"/>
    <property type="project" value="InterPro"/>
</dbReference>
<dbReference type="AlphaFoldDB" id="M4VAV6"/>
<protein>
    <recommendedName>
        <fullName evidence="3">Flagellar FliJ protein</fullName>
    </recommendedName>
</protein>
<keyword evidence="12" id="KW-1185">Reference proteome</keyword>
<keyword evidence="10" id="KW-1006">Bacterial flagellum protein export</keyword>
<evidence type="ECO:0000256" key="6">
    <source>
        <dbReference type="ARBA" id="ARBA00022500"/>
    </source>
</evidence>
<name>M4VAV6_9BACT</name>
<dbReference type="GO" id="GO:0071973">
    <property type="term" value="P:bacterial-type flagellum-dependent cell motility"/>
    <property type="evidence" value="ECO:0007669"/>
    <property type="project" value="InterPro"/>
</dbReference>
<dbReference type="KEGG" id="bex:A11Q_2142"/>
<keyword evidence="5" id="KW-1003">Cell membrane</keyword>
<evidence type="ECO:0000256" key="9">
    <source>
        <dbReference type="ARBA" id="ARBA00023136"/>
    </source>
</evidence>
<evidence type="ECO:0000256" key="8">
    <source>
        <dbReference type="ARBA" id="ARBA00022927"/>
    </source>
</evidence>
<evidence type="ECO:0000256" key="5">
    <source>
        <dbReference type="ARBA" id="ARBA00022475"/>
    </source>
</evidence>
<evidence type="ECO:0000313" key="11">
    <source>
        <dbReference type="EMBL" id="AGH96358.1"/>
    </source>
</evidence>
<dbReference type="EMBL" id="CP003537">
    <property type="protein sequence ID" value="AGH96358.1"/>
    <property type="molecule type" value="Genomic_DNA"/>
</dbReference>
<dbReference type="Pfam" id="PF02050">
    <property type="entry name" value="FliJ"/>
    <property type="match status" value="1"/>
</dbReference>
<keyword evidence="11" id="KW-0282">Flagellum</keyword>
<dbReference type="GO" id="GO:0006935">
    <property type="term" value="P:chemotaxis"/>
    <property type="evidence" value="ECO:0007669"/>
    <property type="project" value="UniProtKB-KW"/>
</dbReference>
<evidence type="ECO:0000256" key="10">
    <source>
        <dbReference type="ARBA" id="ARBA00023225"/>
    </source>
</evidence>
<dbReference type="OrthoDB" id="5295973at2"/>
<accession>M4VAV6</accession>
<dbReference type="HOGENOM" id="CLU_139638_1_3_7"/>
<keyword evidence="7" id="KW-1005">Bacterial flagellum biogenesis</keyword>
<dbReference type="PATRIC" id="fig|1184267.3.peg.2169"/>
<gene>
    <name evidence="11" type="ORF">A11Q_2142</name>
</gene>
<dbReference type="InterPro" id="IPR053716">
    <property type="entry name" value="Flag_assembly_chemotaxis_eff"/>
</dbReference>
<dbReference type="NCBIfam" id="TIGR02473">
    <property type="entry name" value="flagell_FliJ"/>
    <property type="match status" value="1"/>
</dbReference>
<keyword evidence="9" id="KW-0472">Membrane</keyword>
<sequence>MKKFKFTLEKVLKQRQIAADMAQKGFAEAQAAYDEEVAKRDEMVHVKNSSLDQRATMIQQGSGWVNSVEQINEFVIGQDLRIKNQNLRLLEFEKLVELKREILRQAVSEVKILEKLEEKQRAEHKAQTDREQQADMDELAVLRFSRKENLIKGSHEDGI</sequence>
<dbReference type="STRING" id="1184267.A11Q_2142"/>
<comment type="subcellular location">
    <subcellularLocation>
        <location evidence="1">Cell membrane</location>
        <topology evidence="1">Peripheral membrane protein</topology>
        <orientation evidence="1">Cytoplasmic side</orientation>
    </subcellularLocation>
</comment>
<dbReference type="GO" id="GO:0005886">
    <property type="term" value="C:plasma membrane"/>
    <property type="evidence" value="ECO:0007669"/>
    <property type="project" value="UniProtKB-SubCell"/>
</dbReference>
<dbReference type="RefSeq" id="WP_015470848.1">
    <property type="nucleotide sequence ID" value="NC_020813.1"/>
</dbReference>
<evidence type="ECO:0000256" key="2">
    <source>
        <dbReference type="ARBA" id="ARBA00010004"/>
    </source>
</evidence>
<dbReference type="GO" id="GO:0044781">
    <property type="term" value="P:bacterial-type flagellum organization"/>
    <property type="evidence" value="ECO:0007669"/>
    <property type="project" value="UniProtKB-KW"/>
</dbReference>
<evidence type="ECO:0000313" key="12">
    <source>
        <dbReference type="Proteomes" id="UP000012040"/>
    </source>
</evidence>
<proteinExistence type="inferred from homology"/>
<keyword evidence="11" id="KW-0969">Cilium</keyword>
<dbReference type="Gene3D" id="1.10.287.1700">
    <property type="match status" value="1"/>
</dbReference>
<keyword evidence="6" id="KW-0145">Chemotaxis</keyword>
<evidence type="ECO:0000256" key="1">
    <source>
        <dbReference type="ARBA" id="ARBA00004413"/>
    </source>
</evidence>
<dbReference type="InterPro" id="IPR012823">
    <property type="entry name" value="Flagell_FliJ"/>
</dbReference>
<reference evidence="11 12" key="1">
    <citation type="journal article" date="2013" name="ISME J.">
        <title>By their genes ye shall know them: genomic signatures of predatory bacteria.</title>
        <authorList>
            <person name="Pasternak Z."/>
            <person name="Pietrokovski S."/>
            <person name="Rotem O."/>
            <person name="Gophna U."/>
            <person name="Lurie-Weinberger M.N."/>
            <person name="Jurkevitch E."/>
        </authorList>
    </citation>
    <scope>NUCLEOTIDE SEQUENCE [LARGE SCALE GENOMIC DNA]</scope>
    <source>
        <strain evidence="11 12">JSS</strain>
    </source>
</reference>
<dbReference type="GO" id="GO:0015031">
    <property type="term" value="P:protein transport"/>
    <property type="evidence" value="ECO:0007669"/>
    <property type="project" value="UniProtKB-KW"/>
</dbReference>
<dbReference type="eggNOG" id="COG2882">
    <property type="taxonomic scope" value="Bacteria"/>
</dbReference>
<evidence type="ECO:0000256" key="4">
    <source>
        <dbReference type="ARBA" id="ARBA00022448"/>
    </source>
</evidence>
<organism evidence="11 12">
    <name type="scientific">Pseudobdellovibrio exovorus JSS</name>
    <dbReference type="NCBI Taxonomy" id="1184267"/>
    <lineage>
        <taxon>Bacteria</taxon>
        <taxon>Pseudomonadati</taxon>
        <taxon>Bdellovibrionota</taxon>
        <taxon>Bdellovibrionia</taxon>
        <taxon>Bdellovibrionales</taxon>
        <taxon>Pseudobdellovibrionaceae</taxon>
        <taxon>Pseudobdellovibrio</taxon>
    </lineage>
</organism>
<keyword evidence="4" id="KW-0813">Transport</keyword>
<evidence type="ECO:0000256" key="3">
    <source>
        <dbReference type="ARBA" id="ARBA00020392"/>
    </source>
</evidence>
<keyword evidence="11" id="KW-0966">Cell projection</keyword>
<keyword evidence="8" id="KW-0653">Protein transport</keyword>